<dbReference type="Proteomes" id="UP000887565">
    <property type="component" value="Unplaced"/>
</dbReference>
<evidence type="ECO:0000313" key="1">
    <source>
        <dbReference type="Proteomes" id="UP000887565"/>
    </source>
</evidence>
<name>A0A915KEI9_ROMCU</name>
<organism evidence="1 2">
    <name type="scientific">Romanomermis culicivorax</name>
    <name type="common">Nematode worm</name>
    <dbReference type="NCBI Taxonomy" id="13658"/>
    <lineage>
        <taxon>Eukaryota</taxon>
        <taxon>Metazoa</taxon>
        <taxon>Ecdysozoa</taxon>
        <taxon>Nematoda</taxon>
        <taxon>Enoplea</taxon>
        <taxon>Dorylaimia</taxon>
        <taxon>Mermithida</taxon>
        <taxon>Mermithoidea</taxon>
        <taxon>Mermithidae</taxon>
        <taxon>Romanomermis</taxon>
    </lineage>
</organism>
<reference evidence="2" key="1">
    <citation type="submission" date="2022-11" db="UniProtKB">
        <authorList>
            <consortium name="WormBaseParasite"/>
        </authorList>
    </citation>
    <scope>IDENTIFICATION</scope>
</reference>
<accession>A0A915KEI9</accession>
<protein>
    <submittedName>
        <fullName evidence="2">Uncharacterized protein</fullName>
    </submittedName>
</protein>
<keyword evidence="1" id="KW-1185">Reference proteome</keyword>
<proteinExistence type="predicted"/>
<dbReference type="AlphaFoldDB" id="A0A915KEI9"/>
<evidence type="ECO:0000313" key="2">
    <source>
        <dbReference type="WBParaSite" id="nRc.2.0.1.t37218-RA"/>
    </source>
</evidence>
<dbReference type="WBParaSite" id="nRc.2.0.1.t37218-RA">
    <property type="protein sequence ID" value="nRc.2.0.1.t37218-RA"/>
    <property type="gene ID" value="nRc.2.0.1.g37218"/>
</dbReference>
<sequence>MQASQYYHHVPYIKHFACYGSIIIDTRFILTNDPTDSNDILLFKYFIIAIDFYDS</sequence>